<accession>A0A6B0USD0</accession>
<sequence>MSRRPGVRTLLVTTVYACRASTCWPDGALSNRQTRESWHRCDCHPRKILVVRSITSCKSVTTLPRIYCAGKRSYTYKTTSDPTGNKTYDDAPQVLHLGDRRSHGAHFLFQLLAPSVPEAQEENEPRPQLNGVQ</sequence>
<keyword evidence="1" id="KW-0732">Signal</keyword>
<feature type="signal peptide" evidence="1">
    <location>
        <begin position="1"/>
        <end position="20"/>
    </location>
</feature>
<dbReference type="AlphaFoldDB" id="A0A6B0USD0"/>
<evidence type="ECO:0000256" key="1">
    <source>
        <dbReference type="SAM" id="SignalP"/>
    </source>
</evidence>
<reference evidence="2" key="1">
    <citation type="submission" date="2019-12" db="EMBL/GenBank/DDBJ databases">
        <title>An insight into the sialome of adult female Ixodes ricinus ticks feeding for 6 days.</title>
        <authorList>
            <person name="Perner J."/>
            <person name="Ribeiro J.M.C."/>
        </authorList>
    </citation>
    <scope>NUCLEOTIDE SEQUENCE</scope>
    <source>
        <strain evidence="2">Semi-engorged</strain>
        <tissue evidence="2">Salivary glands</tissue>
    </source>
</reference>
<feature type="chain" id="PRO_5025407979" evidence="1">
    <location>
        <begin position="21"/>
        <end position="133"/>
    </location>
</feature>
<organism evidence="2">
    <name type="scientific">Ixodes ricinus</name>
    <name type="common">Common tick</name>
    <name type="synonym">Acarus ricinus</name>
    <dbReference type="NCBI Taxonomy" id="34613"/>
    <lineage>
        <taxon>Eukaryota</taxon>
        <taxon>Metazoa</taxon>
        <taxon>Ecdysozoa</taxon>
        <taxon>Arthropoda</taxon>
        <taxon>Chelicerata</taxon>
        <taxon>Arachnida</taxon>
        <taxon>Acari</taxon>
        <taxon>Parasitiformes</taxon>
        <taxon>Ixodida</taxon>
        <taxon>Ixodoidea</taxon>
        <taxon>Ixodidae</taxon>
        <taxon>Ixodinae</taxon>
        <taxon>Ixodes</taxon>
    </lineage>
</organism>
<name>A0A6B0USD0_IXORI</name>
<evidence type="ECO:0000313" key="2">
    <source>
        <dbReference type="EMBL" id="MXU92444.1"/>
    </source>
</evidence>
<protein>
    <submittedName>
        <fullName evidence="2">Putative secreted protein</fullName>
    </submittedName>
</protein>
<proteinExistence type="predicted"/>
<dbReference type="EMBL" id="GIFC01010361">
    <property type="protein sequence ID" value="MXU92444.1"/>
    <property type="molecule type" value="Transcribed_RNA"/>
</dbReference>